<keyword evidence="3 6" id="KW-0812">Transmembrane</keyword>
<dbReference type="WBParaSite" id="SCUD_0001118101-mRNA-1">
    <property type="protein sequence ID" value="SCUD_0001118101-mRNA-1"/>
    <property type="gene ID" value="SCUD_0001118101"/>
</dbReference>
<protein>
    <submittedName>
        <fullName evidence="9">Serine incorporator 5</fullName>
    </submittedName>
</protein>
<feature type="transmembrane region" description="Helical" evidence="6">
    <location>
        <begin position="33"/>
        <end position="50"/>
    </location>
</feature>
<comment type="similarity">
    <text evidence="2">Belongs to the TDE1 family.</text>
</comment>
<evidence type="ECO:0000256" key="5">
    <source>
        <dbReference type="ARBA" id="ARBA00023136"/>
    </source>
</evidence>
<evidence type="ECO:0000313" key="8">
    <source>
        <dbReference type="Proteomes" id="UP000279833"/>
    </source>
</evidence>
<keyword evidence="4 6" id="KW-1133">Transmembrane helix</keyword>
<proteinExistence type="inferred from homology"/>
<evidence type="ECO:0000256" key="1">
    <source>
        <dbReference type="ARBA" id="ARBA00004141"/>
    </source>
</evidence>
<dbReference type="AlphaFoldDB" id="A0A183K852"/>
<evidence type="ECO:0000313" key="7">
    <source>
        <dbReference type="EMBL" id="VDP43423.1"/>
    </source>
</evidence>
<comment type="subcellular location">
    <subcellularLocation>
        <location evidence="1">Membrane</location>
        <topology evidence="1">Multi-pass membrane protein</topology>
    </subcellularLocation>
</comment>
<evidence type="ECO:0000256" key="2">
    <source>
        <dbReference type="ARBA" id="ARBA00006665"/>
    </source>
</evidence>
<gene>
    <name evidence="7" type="ORF">SCUD_LOCUS11181</name>
</gene>
<feature type="transmembrane region" description="Helical" evidence="6">
    <location>
        <begin position="123"/>
        <end position="144"/>
    </location>
</feature>
<keyword evidence="8" id="KW-1185">Reference proteome</keyword>
<accession>A0A183K852</accession>
<sequence>MGCLGRTLECGFGAYPCFLCCVKNSRESTTTRLTYTLILVFITFISIASHEGGVLSSLYLRHRDSFERFCSQIGAGEGCYRIIGYIGVYRICLSLFTFHILMTLLTIAVSSSQTFRGKIHNGYWLWKLFFIVSVWITAYFFPYLETLTRVWMIMGIVGGILFVYVQHITLIDFAYEINGNW</sequence>
<dbReference type="STRING" id="6186.A0A183K852"/>
<dbReference type="Proteomes" id="UP000279833">
    <property type="component" value="Unassembled WGS sequence"/>
</dbReference>
<dbReference type="EMBL" id="UZAK01034245">
    <property type="protein sequence ID" value="VDP43423.1"/>
    <property type="molecule type" value="Genomic_DNA"/>
</dbReference>
<evidence type="ECO:0000256" key="4">
    <source>
        <dbReference type="ARBA" id="ARBA00022989"/>
    </source>
</evidence>
<reference evidence="7 8" key="2">
    <citation type="submission" date="2018-11" db="EMBL/GenBank/DDBJ databases">
        <authorList>
            <consortium name="Pathogen Informatics"/>
        </authorList>
    </citation>
    <scope>NUCLEOTIDE SEQUENCE [LARGE SCALE GENOMIC DNA]</scope>
    <source>
        <strain evidence="7">Dakar</strain>
        <strain evidence="8">Dakar, Senegal</strain>
    </source>
</reference>
<dbReference type="PANTHER" id="PTHR10383">
    <property type="entry name" value="SERINE INCORPORATOR"/>
    <property type="match status" value="1"/>
</dbReference>
<feature type="transmembrane region" description="Helical" evidence="6">
    <location>
        <begin position="150"/>
        <end position="175"/>
    </location>
</feature>
<evidence type="ECO:0000256" key="6">
    <source>
        <dbReference type="SAM" id="Phobius"/>
    </source>
</evidence>
<dbReference type="InterPro" id="IPR005016">
    <property type="entry name" value="TDE1/TMS"/>
</dbReference>
<feature type="transmembrane region" description="Helical" evidence="6">
    <location>
        <begin position="88"/>
        <end position="111"/>
    </location>
</feature>
<evidence type="ECO:0000256" key="3">
    <source>
        <dbReference type="ARBA" id="ARBA00022692"/>
    </source>
</evidence>
<organism evidence="9">
    <name type="scientific">Schistosoma curassoni</name>
    <dbReference type="NCBI Taxonomy" id="6186"/>
    <lineage>
        <taxon>Eukaryota</taxon>
        <taxon>Metazoa</taxon>
        <taxon>Spiralia</taxon>
        <taxon>Lophotrochozoa</taxon>
        <taxon>Platyhelminthes</taxon>
        <taxon>Trematoda</taxon>
        <taxon>Digenea</taxon>
        <taxon>Strigeidida</taxon>
        <taxon>Schistosomatoidea</taxon>
        <taxon>Schistosomatidae</taxon>
        <taxon>Schistosoma</taxon>
    </lineage>
</organism>
<dbReference type="GO" id="GO:0016020">
    <property type="term" value="C:membrane"/>
    <property type="evidence" value="ECO:0007669"/>
    <property type="project" value="UniProtKB-SubCell"/>
</dbReference>
<name>A0A183K852_9TREM</name>
<evidence type="ECO:0000313" key="9">
    <source>
        <dbReference type="WBParaSite" id="SCUD_0001118101-mRNA-1"/>
    </source>
</evidence>
<dbReference type="PANTHER" id="PTHR10383:SF9">
    <property type="entry name" value="SERINE INCORPORATOR, ISOFORM F"/>
    <property type="match status" value="1"/>
</dbReference>
<reference evidence="9" key="1">
    <citation type="submission" date="2016-06" db="UniProtKB">
        <authorList>
            <consortium name="WormBaseParasite"/>
        </authorList>
    </citation>
    <scope>IDENTIFICATION</scope>
</reference>
<dbReference type="Pfam" id="PF03348">
    <property type="entry name" value="Serinc"/>
    <property type="match status" value="1"/>
</dbReference>
<keyword evidence="5 6" id="KW-0472">Membrane</keyword>